<dbReference type="AlphaFoldDB" id="Q16IA0"/>
<keyword evidence="4" id="KW-0140">cGMP</keyword>
<evidence type="ECO:0000256" key="1">
    <source>
        <dbReference type="ARBA" id="ARBA00001968"/>
    </source>
</evidence>
<dbReference type="EC" id="3.1.4.35" evidence="3"/>
<feature type="region of interest" description="Disordered" evidence="8">
    <location>
        <begin position="342"/>
        <end position="361"/>
    </location>
</feature>
<dbReference type="FunFam" id="3.30.450.40:FF:000031">
    <property type="entry name" value="Phosphodiesterase"/>
    <property type="match status" value="1"/>
</dbReference>
<dbReference type="GO" id="GO:0046872">
    <property type="term" value="F:metal ion binding"/>
    <property type="evidence" value="ECO:0007669"/>
    <property type="project" value="UniProtKB-KW"/>
</dbReference>
<feature type="non-terminal residue" evidence="10">
    <location>
        <position position="474"/>
    </location>
</feature>
<keyword evidence="5" id="KW-0479">Metal-binding</keyword>
<dbReference type="InterPro" id="IPR029016">
    <property type="entry name" value="GAF-like_dom_sf"/>
</dbReference>
<gene>
    <name evidence="10" type="ORF">AaeL_AAEL013747</name>
</gene>
<sequence>DQKRQKCRSPTSRGSFSNRSHLADLDEGDLFMELIRDVANELDIDVLCHKILVNVSLLTHADRGSLFLVKGPPSGKYLVAKLFDVTQNTPLDEAVRRAKQDELILPFGVGIAGTVAQTNETINIKEAYKDPRFNSEIDQKTGYKTHIILSMPICNYEGHVIGVAQIINKTNGSPEFTERDVEIFRRYLTFCGIGIQNAQLFEMSVQEYRRNQILLNLARNIFAEQNNLECLVTKIMTEARELLKCERCAVFLLDLDCCEAVSSIIILLLKIAGFPTDRIFISILNPPTLAKSTGRFTMIFELGSSSSSAANISRPSVNDLNSSTLAQIAEYVASTGETLNINDQHTGAQHHPTGEGQPLGSSDELSAKTILCMPIINGQKTVIGVAQLINKENDLQFTNCDISIFEAFAIFCGLGIHNTQMYESACKLMAKQKVALECLSYHATAAQDQTLKLVNDTIASAEEYKLYSYKFIGE</sequence>
<evidence type="ECO:0000256" key="4">
    <source>
        <dbReference type="ARBA" id="ARBA00022535"/>
    </source>
</evidence>
<evidence type="ECO:0000256" key="7">
    <source>
        <dbReference type="ARBA" id="ARBA00022801"/>
    </source>
</evidence>
<comment type="cofactor">
    <cofactor evidence="1">
        <name>a divalent metal cation</name>
        <dbReference type="ChEBI" id="CHEBI:60240"/>
    </cofactor>
</comment>
<keyword evidence="7" id="KW-0378">Hydrolase</keyword>
<organism evidence="10 11">
    <name type="scientific">Aedes aegypti</name>
    <name type="common">Yellowfever mosquito</name>
    <name type="synonym">Culex aegypti</name>
    <dbReference type="NCBI Taxonomy" id="7159"/>
    <lineage>
        <taxon>Eukaryota</taxon>
        <taxon>Metazoa</taxon>
        <taxon>Ecdysozoa</taxon>
        <taxon>Arthropoda</taxon>
        <taxon>Hexapoda</taxon>
        <taxon>Insecta</taxon>
        <taxon>Pterygota</taxon>
        <taxon>Neoptera</taxon>
        <taxon>Endopterygota</taxon>
        <taxon>Diptera</taxon>
        <taxon>Nematocera</taxon>
        <taxon>Culicoidea</taxon>
        <taxon>Culicidae</taxon>
        <taxon>Culicinae</taxon>
        <taxon>Aedini</taxon>
        <taxon>Aedes</taxon>
        <taxon>Stegomyia</taxon>
    </lineage>
</organism>
<accession>Q16IA0</accession>
<dbReference type="InterPro" id="IPR003018">
    <property type="entry name" value="GAF"/>
</dbReference>
<feature type="domain" description="GAF" evidence="9">
    <location>
        <begin position="43"/>
        <end position="205"/>
    </location>
</feature>
<name>Q16IA0_AEDAE</name>
<dbReference type="Proteomes" id="UP000682892">
    <property type="component" value="Unassembled WGS sequence"/>
</dbReference>
<protein>
    <recommendedName>
        <fullName evidence="3">3',5'-cyclic-GMP phosphodiesterase</fullName>
        <ecNumber evidence="3">3.1.4.35</ecNumber>
    </recommendedName>
</protein>
<dbReference type="STRING" id="7159.Q16IA0"/>
<dbReference type="OMA" id="THTLSIM"/>
<dbReference type="Gene3D" id="3.30.450.40">
    <property type="match status" value="2"/>
</dbReference>
<reference evidence="10" key="2">
    <citation type="journal article" date="2007" name="Science">
        <title>Genome sequence of Aedes aegypti, a major arbovirus vector.</title>
        <authorList>
            <person name="Nene V."/>
            <person name="Wortman J.R."/>
            <person name="Lawson D."/>
            <person name="Haas B."/>
            <person name="Kodira C."/>
            <person name="Tu Z.J."/>
            <person name="Loftus B."/>
            <person name="Xi Z."/>
            <person name="Megy K."/>
            <person name="Grabherr M."/>
            <person name="Ren Q."/>
            <person name="Zdobnov E.M."/>
            <person name="Lobo N.F."/>
            <person name="Campbell K.S."/>
            <person name="Brown S.E."/>
            <person name="Bonaldo M.F."/>
            <person name="Zhu J."/>
            <person name="Sinkins S.P."/>
            <person name="Hogenkamp D.G."/>
            <person name="Amedeo P."/>
            <person name="Arensburger P."/>
            <person name="Atkinson P.W."/>
            <person name="Bidwell S."/>
            <person name="Biedler J."/>
            <person name="Birney E."/>
            <person name="Bruggner R.V."/>
            <person name="Costas J."/>
            <person name="Coy M.R."/>
            <person name="Crabtree J."/>
            <person name="Crawford M."/>
            <person name="Debruyn B."/>
            <person name="Decaprio D."/>
            <person name="Eiglmeier K."/>
            <person name="Eisenstadt E."/>
            <person name="El-Dorry H."/>
            <person name="Gelbart W.M."/>
            <person name="Gomes S.L."/>
            <person name="Hammond M."/>
            <person name="Hannick L.I."/>
            <person name="Hogan J.R."/>
            <person name="Holmes M.H."/>
            <person name="Jaffe D."/>
            <person name="Johnston J.S."/>
            <person name="Kennedy R.C."/>
            <person name="Koo H."/>
            <person name="Kravitz S."/>
            <person name="Kriventseva E.V."/>
            <person name="Kulp D."/>
            <person name="Labutti K."/>
            <person name="Lee E."/>
            <person name="Li S."/>
            <person name="Lovin D.D."/>
            <person name="Mao C."/>
            <person name="Mauceli E."/>
            <person name="Menck C.F."/>
            <person name="Miller J.R."/>
            <person name="Montgomery P."/>
            <person name="Mori A."/>
            <person name="Nascimento A.L."/>
            <person name="Naveira H.F."/>
            <person name="Nusbaum C."/>
            <person name="O'leary S."/>
            <person name="Orvis J."/>
            <person name="Pertea M."/>
            <person name="Quesneville H."/>
            <person name="Reidenbach K.R."/>
            <person name="Rogers Y.H."/>
            <person name="Roth C.W."/>
            <person name="Schneider J.R."/>
            <person name="Schatz M."/>
            <person name="Shumway M."/>
            <person name="Stanke M."/>
            <person name="Stinson E.O."/>
            <person name="Tubio J.M."/>
            <person name="Vanzee J.P."/>
            <person name="Verjovski-Almeida S."/>
            <person name="Werner D."/>
            <person name="White O."/>
            <person name="Wyder S."/>
            <person name="Zeng Q."/>
            <person name="Zhao Q."/>
            <person name="Zhao Y."/>
            <person name="Hill C.A."/>
            <person name="Raikhel A.S."/>
            <person name="Soares M.B."/>
            <person name="Knudson D.L."/>
            <person name="Lee N.H."/>
            <person name="Galagan J."/>
            <person name="Salzberg S.L."/>
            <person name="Paulsen I.T."/>
            <person name="Dimopoulos G."/>
            <person name="Collins F.H."/>
            <person name="Birren B."/>
            <person name="Fraser-Liggett C.M."/>
            <person name="Severson D.W."/>
        </authorList>
    </citation>
    <scope>NUCLEOTIDE SEQUENCE [LARGE SCALE GENOMIC DNA]</scope>
    <source>
        <strain evidence="10">Liverpool</strain>
    </source>
</reference>
<keyword evidence="6" id="KW-0677">Repeat</keyword>
<evidence type="ECO:0000313" key="11">
    <source>
        <dbReference type="Proteomes" id="UP000682892"/>
    </source>
</evidence>
<dbReference type="EMBL" id="CH478094">
    <property type="protein sequence ID" value="EAT33990.1"/>
    <property type="molecule type" value="Genomic_DNA"/>
</dbReference>
<reference evidence="10" key="1">
    <citation type="submission" date="2005-10" db="EMBL/GenBank/DDBJ databases">
        <authorList>
            <person name="Loftus B.J."/>
            <person name="Nene V.M."/>
            <person name="Hannick L.I."/>
            <person name="Bidwell S."/>
            <person name="Haas B."/>
            <person name="Amedeo P."/>
            <person name="Orvis J."/>
            <person name="Wortman J.R."/>
            <person name="White O.R."/>
            <person name="Salzberg S."/>
            <person name="Shumway M."/>
            <person name="Koo H."/>
            <person name="Zhao Y."/>
            <person name="Holmes M."/>
            <person name="Miller J."/>
            <person name="Schatz M."/>
            <person name="Pop M."/>
            <person name="Pai G."/>
            <person name="Utterback T."/>
            <person name="Rogers Y.-H."/>
            <person name="Kravitz S."/>
            <person name="Fraser C.M."/>
        </authorList>
    </citation>
    <scope>NUCLEOTIDE SEQUENCE</scope>
    <source>
        <strain evidence="10">Liverpool</strain>
    </source>
</reference>
<proteinExistence type="inferred from homology"/>
<dbReference type="PANTHER" id="PTHR11347">
    <property type="entry name" value="CYCLIC NUCLEOTIDE PHOSPHODIESTERASE"/>
    <property type="match status" value="1"/>
</dbReference>
<comment type="similarity">
    <text evidence="2">Belongs to the cyclic nucleotide phosphodiesterase family.</text>
</comment>
<evidence type="ECO:0000256" key="5">
    <source>
        <dbReference type="ARBA" id="ARBA00022723"/>
    </source>
</evidence>
<evidence type="ECO:0000256" key="2">
    <source>
        <dbReference type="ARBA" id="ARBA00007648"/>
    </source>
</evidence>
<evidence type="ECO:0000256" key="8">
    <source>
        <dbReference type="SAM" id="MobiDB-lite"/>
    </source>
</evidence>
<dbReference type="Pfam" id="PF01590">
    <property type="entry name" value="GAF"/>
    <property type="match status" value="2"/>
</dbReference>
<dbReference type="PhylomeDB" id="Q16IA0"/>
<dbReference type="VEuPathDB" id="VectorBase:AAEL023561"/>
<reference evidence="10" key="3">
    <citation type="submission" date="2012-09" db="EMBL/GenBank/DDBJ databases">
        <authorList>
            <consortium name="VectorBase"/>
        </authorList>
    </citation>
    <scope>NUCLEOTIDE SEQUENCE</scope>
    <source>
        <strain evidence="10">Liverpool</strain>
    </source>
</reference>
<evidence type="ECO:0000259" key="9">
    <source>
        <dbReference type="SMART" id="SM00065"/>
    </source>
</evidence>
<evidence type="ECO:0000256" key="3">
    <source>
        <dbReference type="ARBA" id="ARBA00012319"/>
    </source>
</evidence>
<dbReference type="SUPFAM" id="SSF55781">
    <property type="entry name" value="GAF domain-like"/>
    <property type="match status" value="2"/>
</dbReference>
<evidence type="ECO:0000313" key="10">
    <source>
        <dbReference type="EMBL" id="EAT33990.1"/>
    </source>
</evidence>
<feature type="domain" description="GAF" evidence="9">
    <location>
        <begin position="227"/>
        <end position="426"/>
    </location>
</feature>
<dbReference type="GO" id="GO:0047555">
    <property type="term" value="F:3',5'-cyclic-GMP phosphodiesterase activity"/>
    <property type="evidence" value="ECO:0007669"/>
    <property type="project" value="UniProtKB-EC"/>
</dbReference>
<evidence type="ECO:0000256" key="6">
    <source>
        <dbReference type="ARBA" id="ARBA00022737"/>
    </source>
</evidence>
<dbReference type="SMART" id="SM00065">
    <property type="entry name" value="GAF"/>
    <property type="match status" value="2"/>
</dbReference>